<evidence type="ECO:0008006" key="3">
    <source>
        <dbReference type="Google" id="ProtNLM"/>
    </source>
</evidence>
<evidence type="ECO:0000313" key="1">
    <source>
        <dbReference type="EMBL" id="PZR31076.1"/>
    </source>
</evidence>
<dbReference type="EMBL" id="QFQZ01000099">
    <property type="protein sequence ID" value="PZR31076.1"/>
    <property type="molecule type" value="Genomic_DNA"/>
</dbReference>
<dbReference type="Proteomes" id="UP000249393">
    <property type="component" value="Unassembled WGS sequence"/>
</dbReference>
<evidence type="ECO:0000313" key="2">
    <source>
        <dbReference type="Proteomes" id="UP000249393"/>
    </source>
</evidence>
<organism evidence="1 2">
    <name type="scientific">Caulobacter segnis</name>
    <dbReference type="NCBI Taxonomy" id="88688"/>
    <lineage>
        <taxon>Bacteria</taxon>
        <taxon>Pseudomonadati</taxon>
        <taxon>Pseudomonadota</taxon>
        <taxon>Alphaproteobacteria</taxon>
        <taxon>Caulobacterales</taxon>
        <taxon>Caulobacteraceae</taxon>
        <taxon>Caulobacter</taxon>
    </lineage>
</organism>
<proteinExistence type="predicted"/>
<comment type="caution">
    <text evidence="1">The sequence shown here is derived from an EMBL/GenBank/DDBJ whole genome shotgun (WGS) entry which is preliminary data.</text>
</comment>
<sequence>MRNLDPASLDAAALLEAATAATNRSVRAWILRLLRWGAGASNSETLTGLLETIGLRLPRATVEIQGQWLAARGYVRIKQFEHVSVYELTRLGDEVGRGVVVDPEVTPIRLADVEDDEAVLAAVRAPPRPFG</sequence>
<gene>
    <name evidence="1" type="ORF">DI526_20675</name>
</gene>
<dbReference type="RefSeq" id="WP_304282193.1">
    <property type="nucleotide sequence ID" value="NZ_QFQZ01000099.1"/>
</dbReference>
<accession>A0A2W5V2Y0</accession>
<dbReference type="AlphaFoldDB" id="A0A2W5V2Y0"/>
<protein>
    <recommendedName>
        <fullName evidence="3">ArsR family transcriptional regulator</fullName>
    </recommendedName>
</protein>
<reference evidence="1 2" key="1">
    <citation type="submission" date="2017-08" db="EMBL/GenBank/DDBJ databases">
        <title>Infants hospitalized years apart are colonized by the same room-sourced microbial strains.</title>
        <authorList>
            <person name="Brooks B."/>
            <person name="Olm M.R."/>
            <person name="Firek B.A."/>
            <person name="Baker R."/>
            <person name="Thomas B.C."/>
            <person name="Morowitz M.J."/>
            <person name="Banfield J.F."/>
        </authorList>
    </citation>
    <scope>NUCLEOTIDE SEQUENCE [LARGE SCALE GENOMIC DNA]</scope>
    <source>
        <strain evidence="1">S2_003_000_R2_4</strain>
    </source>
</reference>
<name>A0A2W5V2Y0_9CAUL</name>